<dbReference type="Gene3D" id="2.40.50.90">
    <property type="match status" value="1"/>
</dbReference>
<keyword evidence="1" id="KW-0732">Signal</keyword>
<dbReference type="OrthoDB" id="9805504at2"/>
<gene>
    <name evidence="3" type="primary">exoI</name>
    <name evidence="3" type="ORF">PSM7751_02469</name>
</gene>
<evidence type="ECO:0000313" key="4">
    <source>
        <dbReference type="Proteomes" id="UP000193963"/>
    </source>
</evidence>
<dbReference type="EMBL" id="FWFN01000004">
    <property type="protein sequence ID" value="SLN50541.1"/>
    <property type="molecule type" value="Genomic_DNA"/>
</dbReference>
<dbReference type="SMART" id="SM00318">
    <property type="entry name" value="SNc"/>
    <property type="match status" value="1"/>
</dbReference>
<organism evidence="3 4">
    <name type="scientific">Pseudooceanicola marinus</name>
    <dbReference type="NCBI Taxonomy" id="396013"/>
    <lineage>
        <taxon>Bacteria</taxon>
        <taxon>Pseudomonadati</taxon>
        <taxon>Pseudomonadota</taxon>
        <taxon>Alphaproteobacteria</taxon>
        <taxon>Rhodobacterales</taxon>
        <taxon>Paracoccaceae</taxon>
        <taxon>Pseudooceanicola</taxon>
    </lineage>
</organism>
<dbReference type="AlphaFoldDB" id="A0A1X6ZFW8"/>
<dbReference type="PROSITE" id="PS50830">
    <property type="entry name" value="TNASE_3"/>
    <property type="match status" value="1"/>
</dbReference>
<dbReference type="SUPFAM" id="SSF50199">
    <property type="entry name" value="Staphylococcal nuclease"/>
    <property type="match status" value="1"/>
</dbReference>
<dbReference type="PANTHER" id="PTHR12302">
    <property type="entry name" value="EBNA2 BINDING PROTEIN P100"/>
    <property type="match status" value="1"/>
</dbReference>
<proteinExistence type="predicted"/>
<accession>A0A1X6ZFW8</accession>
<protein>
    <submittedName>
        <fullName evidence="3">Succinoglycan biosynthesis protein ExoI</fullName>
    </submittedName>
</protein>
<evidence type="ECO:0000259" key="2">
    <source>
        <dbReference type="PROSITE" id="PS50830"/>
    </source>
</evidence>
<name>A0A1X6ZFW8_9RHOB</name>
<evidence type="ECO:0000313" key="3">
    <source>
        <dbReference type="EMBL" id="SLN50541.1"/>
    </source>
</evidence>
<dbReference type="InterPro" id="IPR016071">
    <property type="entry name" value="Staphylococal_nuclease_OB-fold"/>
</dbReference>
<reference evidence="3 4" key="1">
    <citation type="submission" date="2017-03" db="EMBL/GenBank/DDBJ databases">
        <authorList>
            <person name="Afonso C.L."/>
            <person name="Miller P.J."/>
            <person name="Scott M.A."/>
            <person name="Spackman E."/>
            <person name="Goraichik I."/>
            <person name="Dimitrov K.M."/>
            <person name="Suarez D.L."/>
            <person name="Swayne D.E."/>
        </authorList>
    </citation>
    <scope>NUCLEOTIDE SEQUENCE [LARGE SCALE GENOMIC DNA]</scope>
    <source>
        <strain evidence="3 4">CECT 7751</strain>
    </source>
</reference>
<feature type="domain" description="TNase-like" evidence="2">
    <location>
        <begin position="27"/>
        <end position="138"/>
    </location>
</feature>
<keyword evidence="4" id="KW-1185">Reference proteome</keyword>
<dbReference type="RefSeq" id="WP_085888502.1">
    <property type="nucleotide sequence ID" value="NZ_FWFN01000004.1"/>
</dbReference>
<feature type="signal peptide" evidence="1">
    <location>
        <begin position="1"/>
        <end position="19"/>
    </location>
</feature>
<dbReference type="PANTHER" id="PTHR12302:SF26">
    <property type="entry name" value="BLR1266 PROTEIN"/>
    <property type="match status" value="1"/>
</dbReference>
<evidence type="ECO:0000256" key="1">
    <source>
        <dbReference type="SAM" id="SignalP"/>
    </source>
</evidence>
<feature type="chain" id="PRO_5013140863" evidence="1">
    <location>
        <begin position="20"/>
        <end position="216"/>
    </location>
</feature>
<dbReference type="Proteomes" id="UP000193963">
    <property type="component" value="Unassembled WGS sequence"/>
</dbReference>
<dbReference type="Pfam" id="PF00565">
    <property type="entry name" value="SNase"/>
    <property type="match status" value="1"/>
</dbReference>
<sequence length="216" mass="23995">MRLPLLLLFCLVLPVSALAREVRGPARIIDGDTLELRGQVVRLLDIDAPETGQDCHGAPCGTEATAFLKRLTAGQQVTCQGDEMDAYDRLLARCSVDGRDLGAEMVLAGQAVAFRRYGLTYIDQEKVARIEGRGLWARGTPVMPWDYRAGRWQQTAASTPRADCPIKGNINGKGQRIYHTPYSAHYDRTRIDTARGERWFCSEAEALAAGWRAPYR</sequence>
<dbReference type="InterPro" id="IPR035437">
    <property type="entry name" value="SNase_OB-fold_sf"/>
</dbReference>